<keyword evidence="6" id="KW-0051">Antiviral defense</keyword>
<name>A0A479ZYG3_9CYAN</name>
<evidence type="ECO:0000256" key="3">
    <source>
        <dbReference type="ARBA" id="ARBA00022692"/>
    </source>
</evidence>
<comment type="subcellular location">
    <subcellularLocation>
        <location evidence="1">Cell membrane</location>
    </subcellularLocation>
</comment>
<evidence type="ECO:0000256" key="2">
    <source>
        <dbReference type="ARBA" id="ARBA00022475"/>
    </source>
</evidence>
<accession>A0A479ZYG3</accession>
<keyword evidence="7 8" id="KW-0472">Membrane</keyword>
<dbReference type="GO" id="GO:0000166">
    <property type="term" value="F:nucleotide binding"/>
    <property type="evidence" value="ECO:0007669"/>
    <property type="project" value="UniProtKB-KW"/>
</dbReference>
<dbReference type="GO" id="GO:0005886">
    <property type="term" value="C:plasma membrane"/>
    <property type="evidence" value="ECO:0007669"/>
    <property type="project" value="UniProtKB-SubCell"/>
</dbReference>
<evidence type="ECO:0000313" key="10">
    <source>
        <dbReference type="EMBL" id="GCL36636.1"/>
    </source>
</evidence>
<dbReference type="Proteomes" id="UP000300142">
    <property type="component" value="Unassembled WGS sequence"/>
</dbReference>
<reference evidence="11" key="1">
    <citation type="submission" date="2019-02" db="EMBL/GenBank/DDBJ databases">
        <title>Draft genome sequence of Sphaerospermopsis reniformis NIES-1949.</title>
        <authorList>
            <person name="Yamaguchi H."/>
            <person name="Suzuki S."/>
            <person name="Kawachi M."/>
        </authorList>
    </citation>
    <scope>NUCLEOTIDE SEQUENCE [LARGE SCALE GENOMIC DNA]</scope>
    <source>
        <strain evidence="11">NIES-1949</strain>
    </source>
</reference>
<feature type="transmembrane region" description="Helical" evidence="8">
    <location>
        <begin position="56"/>
        <end position="77"/>
    </location>
</feature>
<feature type="transmembrane region" description="Helical" evidence="8">
    <location>
        <begin position="27"/>
        <end position="44"/>
    </location>
</feature>
<keyword evidence="3 8" id="KW-0812">Transmembrane</keyword>
<evidence type="ECO:0000256" key="5">
    <source>
        <dbReference type="ARBA" id="ARBA00022989"/>
    </source>
</evidence>
<dbReference type="GO" id="GO:0051607">
    <property type="term" value="P:defense response to virus"/>
    <property type="evidence" value="ECO:0007669"/>
    <property type="project" value="UniProtKB-KW"/>
</dbReference>
<dbReference type="AlphaFoldDB" id="A0A479ZYG3"/>
<keyword evidence="5 8" id="KW-1133">Transmembrane helix</keyword>
<evidence type="ECO:0000259" key="9">
    <source>
        <dbReference type="Pfam" id="PF18967"/>
    </source>
</evidence>
<feature type="domain" description="Pycsar effector protein" evidence="9">
    <location>
        <begin position="9"/>
        <end position="178"/>
    </location>
</feature>
<proteinExistence type="predicted"/>
<comment type="caution">
    <text evidence="10">The sequence shown here is derived from an EMBL/GenBank/DDBJ whole genome shotgun (WGS) entry which is preliminary data.</text>
</comment>
<evidence type="ECO:0000256" key="4">
    <source>
        <dbReference type="ARBA" id="ARBA00022741"/>
    </source>
</evidence>
<gene>
    <name evidence="10" type="ORF">SR1949_17420</name>
</gene>
<evidence type="ECO:0000256" key="6">
    <source>
        <dbReference type="ARBA" id="ARBA00023118"/>
    </source>
</evidence>
<keyword evidence="2" id="KW-1003">Cell membrane</keyword>
<sequence length="186" mass="21091">MDEISSKLIAIFQNVNEWLKFAEAKNGILLAFSGAAITATITILSTAQNLPNSLKIGLLLTTIILCICALVCSLSFLPKTNLERVLGLRLNLNNTNPDKDNFWFFGHLRKYDPTDLLEALNQHYFDIKLNKPYKKEYKDIAAQITINSEITFLKFRVFTYAVYVFIASIVVIPCSVLISLVIYRHL</sequence>
<evidence type="ECO:0000313" key="11">
    <source>
        <dbReference type="Proteomes" id="UP000300142"/>
    </source>
</evidence>
<evidence type="ECO:0000256" key="8">
    <source>
        <dbReference type="SAM" id="Phobius"/>
    </source>
</evidence>
<keyword evidence="11" id="KW-1185">Reference proteome</keyword>
<evidence type="ECO:0000256" key="7">
    <source>
        <dbReference type="ARBA" id="ARBA00023136"/>
    </source>
</evidence>
<dbReference type="Pfam" id="PF18967">
    <property type="entry name" value="PycTM"/>
    <property type="match status" value="1"/>
</dbReference>
<dbReference type="InterPro" id="IPR043760">
    <property type="entry name" value="PycTM_dom"/>
</dbReference>
<organism evidence="10 11">
    <name type="scientific">Sphaerospermopsis reniformis</name>
    <dbReference type="NCBI Taxonomy" id="531300"/>
    <lineage>
        <taxon>Bacteria</taxon>
        <taxon>Bacillati</taxon>
        <taxon>Cyanobacteriota</taxon>
        <taxon>Cyanophyceae</taxon>
        <taxon>Nostocales</taxon>
        <taxon>Aphanizomenonaceae</taxon>
        <taxon>Sphaerospermopsis</taxon>
    </lineage>
</organism>
<keyword evidence="4" id="KW-0547">Nucleotide-binding</keyword>
<dbReference type="EMBL" id="BJCE01000044">
    <property type="protein sequence ID" value="GCL36636.1"/>
    <property type="molecule type" value="Genomic_DNA"/>
</dbReference>
<evidence type="ECO:0000256" key="1">
    <source>
        <dbReference type="ARBA" id="ARBA00004236"/>
    </source>
</evidence>
<feature type="transmembrane region" description="Helical" evidence="8">
    <location>
        <begin position="160"/>
        <end position="183"/>
    </location>
</feature>
<protein>
    <recommendedName>
        <fullName evidence="9">Pycsar effector protein domain-containing protein</fullName>
    </recommendedName>
</protein>